<dbReference type="EMBL" id="JAZGSY010000124">
    <property type="protein sequence ID" value="KAL1840165.1"/>
    <property type="molecule type" value="Genomic_DNA"/>
</dbReference>
<gene>
    <name evidence="2" type="ORF">VTJ49DRAFT_739</name>
</gene>
<comment type="caution">
    <text evidence="2">The sequence shown here is derived from an EMBL/GenBank/DDBJ whole genome shotgun (WGS) entry which is preliminary data.</text>
</comment>
<dbReference type="InterPro" id="IPR022085">
    <property type="entry name" value="OpdG"/>
</dbReference>
<sequence length="328" mass="36571">MAFHDSCLAHLERFNDPSRTFDEEELNVLNAFARGMERDEPAVADAAALIDKLCPPLEPDHGEEAMSYFWRAWGLLVEIVMSSDQPLIPERIEAILIELRKIIGEKELASTTEIREHVWTDIVIAPLIDRFECCLVDPTYEPLEDPISPEAIRDYQNISWFAARLHAAEILQNYAECVSVFFRTLETDISTLSTEAAACRILVACGWLINCSKSLLLWAREYDPSKDVIVPPSEADKAEGRWQSDSNGPSYIPGGPLYKGPPTMCQERWAFWLARIDGFASDSGLADPVRDAASKAAKAMRTAEEEVDKEKDDTAESRTTSGDTAPGS</sequence>
<protein>
    <submittedName>
        <fullName evidence="2">Uncharacterized protein</fullName>
    </submittedName>
</protein>
<accession>A0ABR3VE69</accession>
<organism evidence="2 3">
    <name type="scientific">Humicola insolens</name>
    <name type="common">Soft-rot fungus</name>
    <dbReference type="NCBI Taxonomy" id="85995"/>
    <lineage>
        <taxon>Eukaryota</taxon>
        <taxon>Fungi</taxon>
        <taxon>Dikarya</taxon>
        <taxon>Ascomycota</taxon>
        <taxon>Pezizomycotina</taxon>
        <taxon>Sordariomycetes</taxon>
        <taxon>Sordariomycetidae</taxon>
        <taxon>Sordariales</taxon>
        <taxon>Chaetomiaceae</taxon>
        <taxon>Mycothermus</taxon>
    </lineage>
</organism>
<name>A0ABR3VE69_HUMIN</name>
<evidence type="ECO:0000313" key="3">
    <source>
        <dbReference type="Proteomes" id="UP001583172"/>
    </source>
</evidence>
<dbReference type="Proteomes" id="UP001583172">
    <property type="component" value="Unassembled WGS sequence"/>
</dbReference>
<dbReference type="PANTHER" id="PTHR38797:SF4">
    <property type="entry name" value="NUCLEAR PORE COMPLEX PROTEIN NUP85"/>
    <property type="match status" value="1"/>
</dbReference>
<feature type="compositionally biased region" description="Polar residues" evidence="1">
    <location>
        <begin position="317"/>
        <end position="328"/>
    </location>
</feature>
<evidence type="ECO:0000313" key="2">
    <source>
        <dbReference type="EMBL" id="KAL1840165.1"/>
    </source>
</evidence>
<keyword evidence="3" id="KW-1185">Reference proteome</keyword>
<feature type="region of interest" description="Disordered" evidence="1">
    <location>
        <begin position="282"/>
        <end position="328"/>
    </location>
</feature>
<reference evidence="2 3" key="1">
    <citation type="journal article" date="2024" name="Commun. Biol.">
        <title>Comparative genomic analysis of thermophilic fungi reveals convergent evolutionary adaptations and gene losses.</title>
        <authorList>
            <person name="Steindorff A.S."/>
            <person name="Aguilar-Pontes M.V."/>
            <person name="Robinson A.J."/>
            <person name="Andreopoulos B."/>
            <person name="LaButti K."/>
            <person name="Kuo A."/>
            <person name="Mondo S."/>
            <person name="Riley R."/>
            <person name="Otillar R."/>
            <person name="Haridas S."/>
            <person name="Lipzen A."/>
            <person name="Grimwood J."/>
            <person name="Schmutz J."/>
            <person name="Clum A."/>
            <person name="Reid I.D."/>
            <person name="Moisan M.C."/>
            <person name="Butler G."/>
            <person name="Nguyen T.T.M."/>
            <person name="Dewar K."/>
            <person name="Conant G."/>
            <person name="Drula E."/>
            <person name="Henrissat B."/>
            <person name="Hansel C."/>
            <person name="Singer S."/>
            <person name="Hutchinson M.I."/>
            <person name="de Vries R.P."/>
            <person name="Natvig D.O."/>
            <person name="Powell A.J."/>
            <person name="Tsang A."/>
            <person name="Grigoriev I.V."/>
        </authorList>
    </citation>
    <scope>NUCLEOTIDE SEQUENCE [LARGE SCALE GENOMIC DNA]</scope>
    <source>
        <strain evidence="2 3">CBS 620.91</strain>
    </source>
</reference>
<dbReference type="Pfam" id="PF12311">
    <property type="entry name" value="DUF3632"/>
    <property type="match status" value="1"/>
</dbReference>
<proteinExistence type="predicted"/>
<dbReference type="PANTHER" id="PTHR38797">
    <property type="entry name" value="NUCLEAR PORE COMPLEX PROTEIN NUP85-RELATED"/>
    <property type="match status" value="1"/>
</dbReference>
<dbReference type="InterPro" id="IPR053204">
    <property type="entry name" value="Oxopyrrolidines_Biosynth-assoc"/>
</dbReference>
<feature type="compositionally biased region" description="Basic and acidic residues" evidence="1">
    <location>
        <begin position="301"/>
        <end position="316"/>
    </location>
</feature>
<evidence type="ECO:0000256" key="1">
    <source>
        <dbReference type="SAM" id="MobiDB-lite"/>
    </source>
</evidence>